<keyword evidence="1" id="KW-0560">Oxidoreductase</keyword>
<dbReference type="GO" id="GO:0016491">
    <property type="term" value="F:oxidoreductase activity"/>
    <property type="evidence" value="ECO:0007669"/>
    <property type="project" value="UniProtKB-KW"/>
</dbReference>
<evidence type="ECO:0000259" key="4">
    <source>
        <dbReference type="Pfam" id="PF02668"/>
    </source>
</evidence>
<evidence type="ECO:0000256" key="2">
    <source>
        <dbReference type="ARBA" id="ARBA00023194"/>
    </source>
</evidence>
<feature type="chain" id="PRO_5041317263" description="TauD/TfdA-like domain-containing protein" evidence="3">
    <location>
        <begin position="17"/>
        <end position="403"/>
    </location>
</feature>
<evidence type="ECO:0000313" key="6">
    <source>
        <dbReference type="Proteomes" id="UP001178507"/>
    </source>
</evidence>
<proteinExistence type="predicted"/>
<dbReference type="EMBL" id="CAUJNA010000128">
    <property type="protein sequence ID" value="CAJ1372340.1"/>
    <property type="molecule type" value="Genomic_DNA"/>
</dbReference>
<feature type="domain" description="TauD/TfdA-like" evidence="4">
    <location>
        <begin position="47"/>
        <end position="376"/>
    </location>
</feature>
<dbReference type="InterPro" id="IPR003819">
    <property type="entry name" value="TauD/TfdA-like"/>
</dbReference>
<sequence length="403" mass="45609">MKWAVLAICCTVQVSCDGTCLGGFPELDVQADDAGFSVRISPKHGQGLDSVWLANWLKEHTQWLKNVFFKYGAVIFRGFSIPDALAFEQVALALLRDLERVYLGTSPRSSINGTTYVHTAADFDPHRTVPVHLEMSFRSKPPATQMFFANKVDQWKGGETPLTDFRGVWEQLRENPEWQLKFGNGKVKYIRNMDDCSAVGHFDPLVQKCWQKMFKDEKDVMQKCADEDFNCTWGASNKLTLSNVQPFVRKHPITGDEVWFNHINVLHKDSMAADYARTSHLWGGLVQVWPLALSFYYRALFGLLDFFVPEKELGSTAVFENGEVFSKKELSEMKAAIHANTIQHAYAAHDVVLVDNLRVGHGREIYLGGKGSRQIFTAWSNEYPQSWQQDAVLDTQDATLGDV</sequence>
<evidence type="ECO:0000256" key="3">
    <source>
        <dbReference type="SAM" id="SignalP"/>
    </source>
</evidence>
<evidence type="ECO:0000256" key="1">
    <source>
        <dbReference type="ARBA" id="ARBA00023002"/>
    </source>
</evidence>
<dbReference type="GO" id="GO:0017000">
    <property type="term" value="P:antibiotic biosynthetic process"/>
    <property type="evidence" value="ECO:0007669"/>
    <property type="project" value="UniProtKB-KW"/>
</dbReference>
<dbReference type="Gene3D" id="3.60.130.10">
    <property type="entry name" value="Clavaminate synthase-like"/>
    <property type="match status" value="1"/>
</dbReference>
<protein>
    <recommendedName>
        <fullName evidence="4">TauD/TfdA-like domain-containing protein</fullName>
    </recommendedName>
</protein>
<comment type="caution">
    <text evidence="5">The sequence shown here is derived from an EMBL/GenBank/DDBJ whole genome shotgun (WGS) entry which is preliminary data.</text>
</comment>
<dbReference type="AlphaFoldDB" id="A0AA36HPF1"/>
<evidence type="ECO:0000313" key="5">
    <source>
        <dbReference type="EMBL" id="CAJ1372340.1"/>
    </source>
</evidence>
<reference evidence="5" key="1">
    <citation type="submission" date="2023-08" db="EMBL/GenBank/DDBJ databases">
        <authorList>
            <person name="Chen Y."/>
            <person name="Shah S."/>
            <person name="Dougan E. K."/>
            <person name="Thang M."/>
            <person name="Chan C."/>
        </authorList>
    </citation>
    <scope>NUCLEOTIDE SEQUENCE</scope>
</reference>
<gene>
    <name evidence="5" type="ORF">EVOR1521_LOCUS2441</name>
</gene>
<dbReference type="Pfam" id="PF02668">
    <property type="entry name" value="TauD"/>
    <property type="match status" value="1"/>
</dbReference>
<keyword evidence="3" id="KW-0732">Signal</keyword>
<name>A0AA36HPF1_9DINO</name>
<dbReference type="PANTHER" id="PTHR10696">
    <property type="entry name" value="GAMMA-BUTYROBETAINE HYDROXYLASE-RELATED"/>
    <property type="match status" value="1"/>
</dbReference>
<dbReference type="InterPro" id="IPR042098">
    <property type="entry name" value="TauD-like_sf"/>
</dbReference>
<organism evidence="5 6">
    <name type="scientific">Effrenium voratum</name>
    <dbReference type="NCBI Taxonomy" id="2562239"/>
    <lineage>
        <taxon>Eukaryota</taxon>
        <taxon>Sar</taxon>
        <taxon>Alveolata</taxon>
        <taxon>Dinophyceae</taxon>
        <taxon>Suessiales</taxon>
        <taxon>Symbiodiniaceae</taxon>
        <taxon>Effrenium</taxon>
    </lineage>
</organism>
<dbReference type="InterPro" id="IPR050411">
    <property type="entry name" value="AlphaKG_dependent_hydroxylases"/>
</dbReference>
<keyword evidence="2" id="KW-0045">Antibiotic biosynthesis</keyword>
<accession>A0AA36HPF1</accession>
<feature type="signal peptide" evidence="3">
    <location>
        <begin position="1"/>
        <end position="16"/>
    </location>
</feature>
<dbReference type="SUPFAM" id="SSF51197">
    <property type="entry name" value="Clavaminate synthase-like"/>
    <property type="match status" value="1"/>
</dbReference>
<keyword evidence="6" id="KW-1185">Reference proteome</keyword>
<dbReference type="PANTHER" id="PTHR10696:SF56">
    <property type="entry name" value="TAUD_TFDA-LIKE DOMAIN-CONTAINING PROTEIN"/>
    <property type="match status" value="1"/>
</dbReference>
<dbReference type="Proteomes" id="UP001178507">
    <property type="component" value="Unassembled WGS sequence"/>
</dbReference>